<evidence type="ECO:0000313" key="2">
    <source>
        <dbReference type="EMBL" id="KAA3676625.1"/>
    </source>
</evidence>
<evidence type="ECO:0000259" key="1">
    <source>
        <dbReference type="PROSITE" id="PS50878"/>
    </source>
</evidence>
<proteinExistence type="predicted"/>
<feature type="domain" description="Reverse transcriptase" evidence="1">
    <location>
        <begin position="115"/>
        <end position="368"/>
    </location>
</feature>
<dbReference type="InterPro" id="IPR058912">
    <property type="entry name" value="HTH_animal"/>
</dbReference>
<name>A0A5J4NLX0_9TREM</name>
<gene>
    <name evidence="2" type="ORF">DEA37_0003469</name>
</gene>
<sequence>MNGKLYLRSHIVVDCQAGGASFRTLGRIPQRGGGTFENLPRSDQGQRARLETSVRELDPSLELMDYPNALINKMQLILNDSLRFKKEERPDNPVDVEQSVNRKLQVLLEGNFINEATFKSLRSIETQVPQLYGFPKLHMPGVPLRPILSMSNSPQHKAAKWLAKLLKPILDRIAQFCLKDSFELAGLLETMNIRDKYLCSFDVESLFTNVLLDECIEFLLSYMRLHHLEVGIPESELEQLLLLCTKNVSFAFQDSAYRQIDGVAMSSPLGPILADIFIAKLEQQVTERLSSVQLYKRYVDDILLIAHNQLQAQRLIGHMNSLHPNIHFSMEGENQNSLPFLDICIRRNADGSIQRSVHRKSTWTGQYLHFESFVPRSYKQSLVRTLFDRARRICTEDTVQEEMALLETTLQLNGYPKPFIARFKQPIDIGIRPDTVSKKPVFLRLPFKGDDVCQLIHRRLVSSIARTYNAVVPVILFRTFRIPTPCVKQPVPESAKSNLICEYRCRCGASYIGRTERQLRTRVTEYIPNHSTAAVVIDDGSVAKLTFDTTDPDEV</sequence>
<organism evidence="2 3">
    <name type="scientific">Paragonimus westermani</name>
    <dbReference type="NCBI Taxonomy" id="34504"/>
    <lineage>
        <taxon>Eukaryota</taxon>
        <taxon>Metazoa</taxon>
        <taxon>Spiralia</taxon>
        <taxon>Lophotrochozoa</taxon>
        <taxon>Platyhelminthes</taxon>
        <taxon>Trematoda</taxon>
        <taxon>Digenea</taxon>
        <taxon>Plagiorchiida</taxon>
        <taxon>Troglotremata</taxon>
        <taxon>Troglotrematidae</taxon>
        <taxon>Paragonimus</taxon>
    </lineage>
</organism>
<dbReference type="PANTHER" id="PTHR21301">
    <property type="entry name" value="REVERSE TRANSCRIPTASE"/>
    <property type="match status" value="1"/>
</dbReference>
<evidence type="ECO:0000313" key="3">
    <source>
        <dbReference type="Proteomes" id="UP000324629"/>
    </source>
</evidence>
<dbReference type="Pfam" id="PF00078">
    <property type="entry name" value="RVT_1"/>
    <property type="match status" value="1"/>
</dbReference>
<protein>
    <recommendedName>
        <fullName evidence="1">Reverse transcriptase domain-containing protein</fullName>
    </recommendedName>
</protein>
<keyword evidence="3" id="KW-1185">Reference proteome</keyword>
<dbReference type="Pfam" id="PF26215">
    <property type="entry name" value="HTH_animal"/>
    <property type="match status" value="1"/>
</dbReference>
<dbReference type="PROSITE" id="PS50878">
    <property type="entry name" value="RT_POL"/>
    <property type="match status" value="1"/>
</dbReference>
<dbReference type="CDD" id="cd00304">
    <property type="entry name" value="RT_like"/>
    <property type="match status" value="1"/>
</dbReference>
<dbReference type="EMBL" id="QNGE01001891">
    <property type="protein sequence ID" value="KAA3676625.1"/>
    <property type="molecule type" value="Genomic_DNA"/>
</dbReference>
<dbReference type="Proteomes" id="UP000324629">
    <property type="component" value="Unassembled WGS sequence"/>
</dbReference>
<dbReference type="PANTHER" id="PTHR21301:SF10">
    <property type="entry name" value="REVERSE TRANSCRIPTASE DOMAIN-CONTAINING PROTEIN"/>
    <property type="match status" value="1"/>
</dbReference>
<dbReference type="AlphaFoldDB" id="A0A5J4NLX0"/>
<dbReference type="InterPro" id="IPR000477">
    <property type="entry name" value="RT_dom"/>
</dbReference>
<reference evidence="2 3" key="1">
    <citation type="journal article" date="2019" name="Gigascience">
        <title>Whole-genome sequence of the oriental lung fluke Paragonimus westermani.</title>
        <authorList>
            <person name="Oey H."/>
            <person name="Zakrzewski M."/>
            <person name="Narain K."/>
            <person name="Devi K.R."/>
            <person name="Agatsuma T."/>
            <person name="Nawaratna S."/>
            <person name="Gobert G.N."/>
            <person name="Jones M.K."/>
            <person name="Ragan M.A."/>
            <person name="McManus D.P."/>
            <person name="Krause L."/>
        </authorList>
    </citation>
    <scope>NUCLEOTIDE SEQUENCE [LARGE SCALE GENOMIC DNA]</scope>
    <source>
        <strain evidence="2 3">IND2009</strain>
    </source>
</reference>
<accession>A0A5J4NLX0</accession>
<comment type="caution">
    <text evidence="2">The sequence shown here is derived from an EMBL/GenBank/DDBJ whole genome shotgun (WGS) entry which is preliminary data.</text>
</comment>